<dbReference type="InterPro" id="IPR013783">
    <property type="entry name" value="Ig-like_fold"/>
</dbReference>
<reference evidence="2" key="1">
    <citation type="submission" date="2025-08" db="UniProtKB">
        <authorList>
            <consortium name="RefSeq"/>
        </authorList>
    </citation>
    <scope>IDENTIFICATION</scope>
    <source>
        <strain evidence="2">11010-0011.00</strain>
        <tissue evidence="2">Whole body</tissue>
    </source>
</reference>
<dbReference type="GO" id="GO:0003341">
    <property type="term" value="P:cilium movement"/>
    <property type="evidence" value="ECO:0007669"/>
    <property type="project" value="TreeGrafter"/>
</dbReference>
<dbReference type="OrthoDB" id="8014496at2759"/>
<dbReference type="GO" id="GO:1904158">
    <property type="term" value="P:axonemal central apparatus assembly"/>
    <property type="evidence" value="ECO:0007669"/>
    <property type="project" value="TreeGrafter"/>
</dbReference>
<dbReference type="InterPro" id="IPR033305">
    <property type="entry name" value="Hydin-like"/>
</dbReference>
<accession>A0A6J2U7F5</accession>
<dbReference type="RefSeq" id="XP_030384254.1">
    <property type="nucleotide sequence ID" value="XM_030528394.1"/>
</dbReference>
<protein>
    <submittedName>
        <fullName evidence="2">Uncharacterized protein LOC115631593</fullName>
    </submittedName>
</protein>
<dbReference type="Proteomes" id="UP000504634">
    <property type="component" value="Unplaced"/>
</dbReference>
<evidence type="ECO:0000313" key="2">
    <source>
        <dbReference type="RefSeq" id="XP_030384254.1"/>
    </source>
</evidence>
<dbReference type="GO" id="GO:0005930">
    <property type="term" value="C:axoneme"/>
    <property type="evidence" value="ECO:0007669"/>
    <property type="project" value="TreeGrafter"/>
</dbReference>
<name>A0A6J2U7F5_DROLE</name>
<keyword evidence="1" id="KW-1185">Reference proteome</keyword>
<organism evidence="1 2">
    <name type="scientific">Drosophila lebanonensis</name>
    <name type="common">Fruit fly</name>
    <name type="synonym">Scaptodrosophila lebanonensis</name>
    <dbReference type="NCBI Taxonomy" id="7225"/>
    <lineage>
        <taxon>Eukaryota</taxon>
        <taxon>Metazoa</taxon>
        <taxon>Ecdysozoa</taxon>
        <taxon>Arthropoda</taxon>
        <taxon>Hexapoda</taxon>
        <taxon>Insecta</taxon>
        <taxon>Pterygota</taxon>
        <taxon>Neoptera</taxon>
        <taxon>Endopterygota</taxon>
        <taxon>Diptera</taxon>
        <taxon>Brachycera</taxon>
        <taxon>Muscomorpha</taxon>
        <taxon>Ephydroidea</taxon>
        <taxon>Drosophilidae</taxon>
        <taxon>Scaptodrosophila</taxon>
    </lineage>
</organism>
<dbReference type="GeneID" id="115631593"/>
<evidence type="ECO:0000313" key="1">
    <source>
        <dbReference type="Proteomes" id="UP000504634"/>
    </source>
</evidence>
<proteinExistence type="predicted"/>
<dbReference type="PANTHER" id="PTHR23053">
    <property type="entry name" value="DLEC1 DELETED IN LUNG AND ESOPHAGEAL CANCER 1"/>
    <property type="match status" value="1"/>
</dbReference>
<dbReference type="PANTHER" id="PTHR23053:SF0">
    <property type="entry name" value="HYDROCEPHALUS-INDUCING PROTEIN HOMOLOG"/>
    <property type="match status" value="1"/>
</dbReference>
<sequence length="1938" mass="224130">MAAEENKQETEAKLPLAKMSSVKSKLKINYCCITKEYYSEYTNLVDSLHISPRVITHKQVFRKNCTFALNLNIRNSGLYPRLIKLSTDSPEDTTINVPNLEINRFLGTDQTLEVKIAIHSKSSKEINRRRHILIECFHPNIIFQVPIIVLKNLEEPSICENFVFPACVPVAPNKSYFEMIIFNPTKDPVKLIFRNTFRGLTMNTQSNTILPAYDFMKVLLTLEPRKLHVYKGFFNVKFGLSPPKSVVFEFTPKSMGVNVSAGYIRFGQQKFMQREDRTVTICNESSHLINLAWTFQTDATVKFNTAAEELPKKPSEDAVSMHSILLFEFDEDAVSHNAISEMAAAKHFIVEAPTTIGAGSAYEVVIGFQPLEDPEVPFSDETDPPYFQRSKVSFCFTDAEECIETHYITIAGEILGIEVEVFPKIIDFRKIYLGEEHCAQIKILNSDAMHATVRFKDYQDVAQGGVHITPTDGFTLEPCTRGIFHLSFYSVTPTRFSITLRFKVNNGPHYKVFIRGIGQYVQLRTFPQLVEFGSIPIAVPQKRYMLLMNPLAVPITLQVHATEDGEEQPLVLNIRDSTEMLPITIRDPIKHLQMVHEDLRKQDVDPLNDIELVDDLPEINSLQSFQHNESVYSLEFEEDVMEPVPALAGQLLSNLKKQKIFEKSETDKRVIQEALQGLLNAKYFSQFTKHNNFIFMDWNSIPSDPQEVYCDNEIIYLRPNTGRSITILIIPNKVGYFHRSLTVRICPAVSKSDDNSSEELSKMFIKSEFLCSKLWFEYNCCTPDIEWVNSVDLRNQIIYAGEDYDFDMTFTNTSHVGGFLHFDVVPAEMSFRDGTWKFYLPTDSQTTAKCSVTFRSLGATKLSGLISMVGSSRPFTFHLFANVLPTEIRITPTFVHQRLQVLEVHKVHFYIDNHTPTNTKLSMRLKDSTDQYITLSGNILAATGQSMYTTLVSVFSDPDLYQNILYIDLQFDHVMEIPITFLVEGVPLYFEPNIREGFDAGLLITDPVELFQENVYRYRFPVKVINKGRRSYRLVITRLKTYSASNRTTACATQSLTARFDMVPKHLLMPPEGIDYLEILVSGMEPGVFYGDFRLEVTDLKYPNRKHVIRVTTKATFVDCQLSWSRRQVVFNYQRCNPLKERSYIETPELINAHNVLIDEVHLQASGPFRIKELFEHDYEKHIKIRLNPLERKEIFIVLNRAHLKQFYCKQIEGHVNVIAAGKLQKSLKVKINILMPEMRILQPEVVLFAQLRSFDTFVDIMNLGCLPGDFKWQRLDVSEQYIGDLDDPADCVAELLSEILRMLEYNFSCDDEPNMTLRYQQCRCQFHQETETSNLVLDIIDEIINDLDLAHRRLLIHMEDVTPTLDNSELHSSTSFVERTIYDILDKLNLESSQQLSPPSSEYCFAERSIFFYEKCGVLEADQSLQCLLHLPYIRRAHEIKAIFQLNVVGGISQCLSVTLVNLTRQIRFHKDNIYLNVRPWYETFNTTIRLTNVTRYPLHLLIAELNRGPAEKRLIDGFAKLVDGDTLYMEPMGNGKINVLGILGFSENFNRNFGVIINTTASTFFRLRGQGVLPILSMNTDLPRMEQDQQEIMEEYRLLRNIYNYEIFKSITEFDEEPKVSIGEEEDGLDEDKISSDFSEISLSDDEMSSERQHWHDLHFFKMVQSYVMVINNQELPNAVVLKQMLETERYLQRLRRQPELYAIHKKVYLEYEKAFKVVSYKLPTSVKHFTVQPIPCQQHGYILNLGKLRLNSLRRFEFRLHFFGPGKLIAAARTAVKIPGLYVDFLVDNHDDLKFTYWAEKCYAPEFFNKKYRNMLERLMDAEKDPRLQHAHSFDIDDFKKHQRDITDTDRRLIDEYYNSLNLSVYPDHKHHFMLAKIYTSHHSNFSGIDLRVVGLYKPESKYYEVGQLLEDFIYIDLHLGPTLPILLRGVMANE</sequence>
<gene>
    <name evidence="2" type="primary">LOC115631593</name>
</gene>
<dbReference type="Gene3D" id="2.60.40.10">
    <property type="entry name" value="Immunoglobulins"/>
    <property type="match status" value="1"/>
</dbReference>